<reference evidence="1 2" key="1">
    <citation type="submission" date="2019-04" db="EMBL/GenBank/DDBJ databases">
        <title>An improved genome assembly and genetic linkage map for asparagus bean, Vigna unguiculata ssp. sesquipedialis.</title>
        <authorList>
            <person name="Xia Q."/>
            <person name="Zhang R."/>
            <person name="Dong Y."/>
        </authorList>
    </citation>
    <scope>NUCLEOTIDE SEQUENCE [LARGE SCALE GENOMIC DNA]</scope>
    <source>
        <tissue evidence="1">Leaf</tissue>
    </source>
</reference>
<keyword evidence="2" id="KW-1185">Reference proteome</keyword>
<dbReference type="EMBL" id="CP039346">
    <property type="protein sequence ID" value="QCD82384.1"/>
    <property type="molecule type" value="Genomic_DNA"/>
</dbReference>
<dbReference type="AlphaFoldDB" id="A0A4D6L1P1"/>
<evidence type="ECO:0000313" key="2">
    <source>
        <dbReference type="Proteomes" id="UP000501690"/>
    </source>
</evidence>
<sequence>MAAAAAIFSPATAMHQQPAAVSHHLRHLFLRPPRRAPFAQAATNLHLHAGEREPSSSRRNSIFFVRTAAAIATQRTSLAPLHLRSATTAYALPPFVNAPATIASAHEPQLQQRASARATIIRAPPAALQRAPPASSL</sequence>
<organism evidence="1 2">
    <name type="scientific">Vigna unguiculata</name>
    <name type="common">Cowpea</name>
    <dbReference type="NCBI Taxonomy" id="3917"/>
    <lineage>
        <taxon>Eukaryota</taxon>
        <taxon>Viridiplantae</taxon>
        <taxon>Streptophyta</taxon>
        <taxon>Embryophyta</taxon>
        <taxon>Tracheophyta</taxon>
        <taxon>Spermatophyta</taxon>
        <taxon>Magnoliopsida</taxon>
        <taxon>eudicotyledons</taxon>
        <taxon>Gunneridae</taxon>
        <taxon>Pentapetalae</taxon>
        <taxon>rosids</taxon>
        <taxon>fabids</taxon>
        <taxon>Fabales</taxon>
        <taxon>Fabaceae</taxon>
        <taxon>Papilionoideae</taxon>
        <taxon>50 kb inversion clade</taxon>
        <taxon>NPAAA clade</taxon>
        <taxon>indigoferoid/millettioid clade</taxon>
        <taxon>Phaseoleae</taxon>
        <taxon>Vigna</taxon>
    </lineage>
</organism>
<proteinExistence type="predicted"/>
<name>A0A4D6L1P1_VIGUN</name>
<dbReference type="Proteomes" id="UP000501690">
    <property type="component" value="Linkage Group LG2"/>
</dbReference>
<gene>
    <name evidence="1" type="ORF">DEO72_LG2g2720</name>
</gene>
<protein>
    <submittedName>
        <fullName evidence="1">Uncharacterized protein</fullName>
    </submittedName>
</protein>
<evidence type="ECO:0000313" key="1">
    <source>
        <dbReference type="EMBL" id="QCD82384.1"/>
    </source>
</evidence>
<accession>A0A4D6L1P1</accession>